<dbReference type="RefSeq" id="WP_042500101.1">
    <property type="nucleotide sequence ID" value="NZ_BBNU01000018.1"/>
</dbReference>
<dbReference type="AlphaFoldDB" id="A0A090WX42"/>
<organism evidence="1 2">
    <name type="scientific">Algibacter lectus</name>
    <dbReference type="NCBI Taxonomy" id="221126"/>
    <lineage>
        <taxon>Bacteria</taxon>
        <taxon>Pseudomonadati</taxon>
        <taxon>Bacteroidota</taxon>
        <taxon>Flavobacteriia</taxon>
        <taxon>Flavobacteriales</taxon>
        <taxon>Flavobacteriaceae</taxon>
        <taxon>Algibacter</taxon>
    </lineage>
</organism>
<protein>
    <submittedName>
        <fullName evidence="1">Uncharacterized protein</fullName>
    </submittedName>
</protein>
<dbReference type="Proteomes" id="UP000029643">
    <property type="component" value="Unassembled WGS sequence"/>
</dbReference>
<dbReference type="EMBL" id="BBNU01000018">
    <property type="protein sequence ID" value="GAL81710.1"/>
    <property type="molecule type" value="Genomic_DNA"/>
</dbReference>
<reference evidence="1 2" key="1">
    <citation type="journal article" date="2014" name="Genome Announc.">
        <title>Draft Genome Sequences of Marine Flavobacterium Algibacter lectus Strains SS8 and NR4.</title>
        <authorList>
            <person name="Takatani N."/>
            <person name="Nakanishi M."/>
            <person name="Meirelles P."/>
            <person name="Mino S."/>
            <person name="Suda W."/>
            <person name="Oshima K."/>
            <person name="Hattori M."/>
            <person name="Ohkuma M."/>
            <person name="Hosokawa M."/>
            <person name="Miyashita K."/>
            <person name="Thompson F.L."/>
            <person name="Niwa A."/>
            <person name="Sawabe T."/>
            <person name="Sawabe T."/>
        </authorList>
    </citation>
    <scope>NUCLEOTIDE SEQUENCE [LARGE SCALE GENOMIC DNA]</scope>
    <source>
        <strain evidence="2">JCM19274</strain>
    </source>
</reference>
<accession>A0A090WX42</accession>
<name>A0A090WX42_9FLAO</name>
<sequence length="110" mass="13255">MKKINAYFKIGILTLLTSFMFTNCEKEENEQLEVNTISTQLLTYFNQTDYNELIPYDYTVDWSSAIKQYSEELELSYYEVPINYTNAFNPNELNKFKKEGSYYIKYKIWQ</sequence>
<proteinExistence type="predicted"/>
<evidence type="ECO:0000313" key="2">
    <source>
        <dbReference type="Proteomes" id="UP000029643"/>
    </source>
</evidence>
<dbReference type="STRING" id="221126.SAMN04489722_1216"/>
<evidence type="ECO:0000313" key="1">
    <source>
        <dbReference type="EMBL" id="GAL81710.1"/>
    </source>
</evidence>
<gene>
    <name evidence="1" type="ORF">JCM19274_269</name>
</gene>
<comment type="caution">
    <text evidence="1">The sequence shown here is derived from an EMBL/GenBank/DDBJ whole genome shotgun (WGS) entry which is preliminary data.</text>
</comment>